<dbReference type="Proteomes" id="UP001519460">
    <property type="component" value="Unassembled WGS sequence"/>
</dbReference>
<feature type="region of interest" description="Disordered" evidence="1">
    <location>
        <begin position="235"/>
        <end position="326"/>
    </location>
</feature>
<feature type="compositionally biased region" description="Low complexity" evidence="1">
    <location>
        <begin position="235"/>
        <end position="249"/>
    </location>
</feature>
<feature type="region of interest" description="Disordered" evidence="1">
    <location>
        <begin position="178"/>
        <end position="197"/>
    </location>
</feature>
<organism evidence="3 4">
    <name type="scientific">Batillaria attramentaria</name>
    <dbReference type="NCBI Taxonomy" id="370345"/>
    <lineage>
        <taxon>Eukaryota</taxon>
        <taxon>Metazoa</taxon>
        <taxon>Spiralia</taxon>
        <taxon>Lophotrochozoa</taxon>
        <taxon>Mollusca</taxon>
        <taxon>Gastropoda</taxon>
        <taxon>Caenogastropoda</taxon>
        <taxon>Sorbeoconcha</taxon>
        <taxon>Cerithioidea</taxon>
        <taxon>Batillariidae</taxon>
        <taxon>Batillaria</taxon>
    </lineage>
</organism>
<keyword evidence="2" id="KW-0472">Membrane</keyword>
<dbReference type="EMBL" id="JACVVK020000160">
    <property type="protein sequence ID" value="KAK7487709.1"/>
    <property type="molecule type" value="Genomic_DNA"/>
</dbReference>
<comment type="caution">
    <text evidence="3">The sequence shown here is derived from an EMBL/GenBank/DDBJ whole genome shotgun (WGS) entry which is preliminary data.</text>
</comment>
<feature type="compositionally biased region" description="Polar residues" evidence="1">
    <location>
        <begin position="303"/>
        <end position="316"/>
    </location>
</feature>
<evidence type="ECO:0000256" key="1">
    <source>
        <dbReference type="SAM" id="MobiDB-lite"/>
    </source>
</evidence>
<gene>
    <name evidence="3" type="ORF">BaRGS_00020976</name>
</gene>
<sequence length="489" mass="53444">MSTVENNSLNTHILMCAYARAHDNNPYSTPLVDDYIEPVASPHDGARTYTSLNISQKSHNRPHTLDGSSFRAENLPKDYLHPTAAQCPRFLHRSSTFPRQRDSHFPQAQSSATLLTLTPTAQSGPISQVNEEKHDCPADYLHLIPLVPAYTSSDEYLHPDSTPAEVYHIQPVSCTKPSKLKRSASATTRSTPWQRTSRYPKDYLHPIAQGIPAVPAYLLSDDIATNITCRTVSITTSSETSTSQTTVSTNVALTSDSPTAAQQSPDTSTQHTEPHATHADNTEMTTAEEDTVTVGEAGESRTSDISFSTASPAESSRSPEGHDDKEANNMNLLPVIASVAALVNVPVTMCVVFALILRRRRRNKAKFVIATGEDIEARARGPPDLAVEPPEESDYDECRPLSRIASRRAHAAPSSGAQATAAIVTYRPRRQAGDGEYGHLQHVRRLSKMRSGGGDVYDHTGSTDDVYCTLQRAMGRQEVMDDTYSHTAH</sequence>
<feature type="compositionally biased region" description="Basic and acidic residues" evidence="1">
    <location>
        <begin position="272"/>
        <end position="281"/>
    </location>
</feature>
<feature type="compositionally biased region" description="Polar residues" evidence="1">
    <location>
        <begin position="184"/>
        <end position="197"/>
    </location>
</feature>
<keyword evidence="4" id="KW-1185">Reference proteome</keyword>
<protein>
    <recommendedName>
        <fullName evidence="5">Mid2 domain-containing protein</fullName>
    </recommendedName>
</protein>
<keyword evidence="2" id="KW-0812">Transmembrane</keyword>
<proteinExistence type="predicted"/>
<feature type="compositionally biased region" description="Polar residues" evidence="1">
    <location>
        <begin position="250"/>
        <end position="271"/>
    </location>
</feature>
<evidence type="ECO:0000313" key="4">
    <source>
        <dbReference type="Proteomes" id="UP001519460"/>
    </source>
</evidence>
<accession>A0ABD0KKP0</accession>
<dbReference type="AlphaFoldDB" id="A0ABD0KKP0"/>
<evidence type="ECO:0000313" key="3">
    <source>
        <dbReference type="EMBL" id="KAK7487709.1"/>
    </source>
</evidence>
<feature type="compositionally biased region" description="Basic and acidic residues" evidence="1">
    <location>
        <begin position="317"/>
        <end position="326"/>
    </location>
</feature>
<feature type="transmembrane region" description="Helical" evidence="2">
    <location>
        <begin position="332"/>
        <end position="357"/>
    </location>
</feature>
<keyword evidence="2" id="KW-1133">Transmembrane helix</keyword>
<name>A0ABD0KKP0_9CAEN</name>
<evidence type="ECO:0000256" key="2">
    <source>
        <dbReference type="SAM" id="Phobius"/>
    </source>
</evidence>
<evidence type="ECO:0008006" key="5">
    <source>
        <dbReference type="Google" id="ProtNLM"/>
    </source>
</evidence>
<reference evidence="3 4" key="1">
    <citation type="journal article" date="2023" name="Sci. Data">
        <title>Genome assembly of the Korean intertidal mud-creeper Batillaria attramentaria.</title>
        <authorList>
            <person name="Patra A.K."/>
            <person name="Ho P.T."/>
            <person name="Jun S."/>
            <person name="Lee S.J."/>
            <person name="Kim Y."/>
            <person name="Won Y.J."/>
        </authorList>
    </citation>
    <scope>NUCLEOTIDE SEQUENCE [LARGE SCALE GENOMIC DNA]</scope>
    <source>
        <strain evidence="3">Wonlab-2016</strain>
    </source>
</reference>